<evidence type="ECO:0000259" key="3">
    <source>
        <dbReference type="Pfam" id="PF17147"/>
    </source>
</evidence>
<dbReference type="InterPro" id="IPR002880">
    <property type="entry name" value="Pyrv_Fd/Flavodoxin_OxRdtase_N"/>
</dbReference>
<sequence length="392" mass="43008">MATGKNLQFFSGNEAIAHGALYAGCDFFAGYPITPSTEVAEIMALEQPKRGGSFIQMEDEIASMAAIVGGAMGGAKTMTATSGPGFSLMQENLGYAAMIEAPCVVVNVMRGGPSTGLPTKVAQGDVMQARWGTHGDHPSIALSPESVLECFTLTVEAFNLAERFRTPVILLADEMIGHMYEVIRFPEPGELHVVERETAERPAEWYRPFELTAHGTVPLIPFGEGYRYHVTGLTHDENGFPTSIPAECGRMLRHLCAKLDNNPEIRLTERVELDDAEVAVVAYGCTARTMRRTLYAARRAGVKTGMLRLKTIWPLPEKAIDEVCDRVDLVVVPELNLGQLVGEVERVNRGRARVLPVNRADGEIFNPYEVADLLVRTHRGMREKGKTADFLF</sequence>
<comment type="caution">
    <text evidence="4">The sequence shown here is derived from an EMBL/GenBank/DDBJ whole genome shotgun (WGS) entry which is preliminary data.</text>
</comment>
<accession>A0A1F5FER3</accession>
<dbReference type="SUPFAM" id="SSF52922">
    <property type="entry name" value="TK C-terminal domain-like"/>
    <property type="match status" value="1"/>
</dbReference>
<dbReference type="InterPro" id="IPR029061">
    <property type="entry name" value="THDP-binding"/>
</dbReference>
<dbReference type="PANTHER" id="PTHR32154:SF14">
    <property type="entry name" value="2-OXOGLUTARATE SYNTHASE SUBUNIT KORA"/>
    <property type="match status" value="1"/>
</dbReference>
<dbReference type="Pfam" id="PF01855">
    <property type="entry name" value="POR_N"/>
    <property type="match status" value="1"/>
</dbReference>
<dbReference type="STRING" id="1817816.A2Y64_01285"/>
<dbReference type="Proteomes" id="UP000177187">
    <property type="component" value="Unassembled WGS sequence"/>
</dbReference>
<dbReference type="InterPro" id="IPR050722">
    <property type="entry name" value="Pyruvate:ferred/Flavod_OxRd"/>
</dbReference>
<feature type="domain" description="Pyruvate:ferredoxin oxidoreductase core" evidence="3">
    <location>
        <begin position="276"/>
        <end position="369"/>
    </location>
</feature>
<dbReference type="GO" id="GO:0006979">
    <property type="term" value="P:response to oxidative stress"/>
    <property type="evidence" value="ECO:0007669"/>
    <property type="project" value="TreeGrafter"/>
</dbReference>
<evidence type="ECO:0000313" key="4">
    <source>
        <dbReference type="EMBL" id="OGD78128.1"/>
    </source>
</evidence>
<gene>
    <name evidence="4" type="ORF">A2Y64_01285</name>
</gene>
<dbReference type="EMBL" id="MFAF01000048">
    <property type="protein sequence ID" value="OGD78128.1"/>
    <property type="molecule type" value="Genomic_DNA"/>
</dbReference>
<evidence type="ECO:0000259" key="2">
    <source>
        <dbReference type="Pfam" id="PF01855"/>
    </source>
</evidence>
<dbReference type="Gene3D" id="3.40.50.970">
    <property type="match status" value="1"/>
</dbReference>
<dbReference type="InterPro" id="IPR009014">
    <property type="entry name" value="Transketo_C/PFOR_II"/>
</dbReference>
<protein>
    <submittedName>
        <fullName evidence="4">2-oxoglutarate synthase subunit alpha</fullName>
    </submittedName>
</protein>
<dbReference type="FunFam" id="3.40.50.970:FF:000022">
    <property type="entry name" value="2-oxoglutarate ferredoxin oxidoreductase alpha subunit"/>
    <property type="match status" value="1"/>
</dbReference>
<evidence type="ECO:0000256" key="1">
    <source>
        <dbReference type="ARBA" id="ARBA00023002"/>
    </source>
</evidence>
<dbReference type="InterPro" id="IPR033412">
    <property type="entry name" value="PFOR_II"/>
</dbReference>
<proteinExistence type="predicted"/>
<dbReference type="GO" id="GO:0016491">
    <property type="term" value="F:oxidoreductase activity"/>
    <property type="evidence" value="ECO:0007669"/>
    <property type="project" value="UniProtKB-KW"/>
</dbReference>
<dbReference type="Pfam" id="PF17147">
    <property type="entry name" value="PFOR_II"/>
    <property type="match status" value="1"/>
</dbReference>
<dbReference type="NCBIfam" id="NF006412">
    <property type="entry name" value="PRK08659.1"/>
    <property type="match status" value="1"/>
</dbReference>
<reference evidence="4 5" key="1">
    <citation type="journal article" date="2016" name="Nat. Commun.">
        <title>Thousands of microbial genomes shed light on interconnected biogeochemical processes in an aquifer system.</title>
        <authorList>
            <person name="Anantharaman K."/>
            <person name="Brown C.T."/>
            <person name="Hug L.A."/>
            <person name="Sharon I."/>
            <person name="Castelle C.J."/>
            <person name="Probst A.J."/>
            <person name="Thomas B.C."/>
            <person name="Singh A."/>
            <person name="Wilkins M.J."/>
            <person name="Karaoz U."/>
            <person name="Brodie E.L."/>
            <person name="Williams K.H."/>
            <person name="Hubbard S.S."/>
            <person name="Banfield J.F."/>
        </authorList>
    </citation>
    <scope>NUCLEOTIDE SEQUENCE [LARGE SCALE GENOMIC DNA]</scope>
</reference>
<dbReference type="Gene3D" id="3.40.50.920">
    <property type="match status" value="1"/>
</dbReference>
<name>A0A1F5FER3_9BACT</name>
<dbReference type="SUPFAM" id="SSF52518">
    <property type="entry name" value="Thiamin diphosphate-binding fold (THDP-binding)"/>
    <property type="match status" value="1"/>
</dbReference>
<feature type="domain" description="Pyruvate flavodoxin/ferredoxin oxidoreductase pyrimidine binding" evidence="2">
    <location>
        <begin position="18"/>
        <end position="243"/>
    </location>
</feature>
<evidence type="ECO:0000313" key="5">
    <source>
        <dbReference type="Proteomes" id="UP000177187"/>
    </source>
</evidence>
<organism evidence="4 5">
    <name type="scientific">Candidatus Coatesbacteria bacterium RBG_13_66_14</name>
    <dbReference type="NCBI Taxonomy" id="1817816"/>
    <lineage>
        <taxon>Bacteria</taxon>
        <taxon>Candidatus Coatesiibacteriota</taxon>
    </lineage>
</organism>
<dbReference type="CDD" id="cd07034">
    <property type="entry name" value="TPP_PYR_PFOR_IOR-alpha_like"/>
    <property type="match status" value="1"/>
</dbReference>
<keyword evidence="1" id="KW-0560">Oxidoreductase</keyword>
<dbReference type="AlphaFoldDB" id="A0A1F5FER3"/>
<dbReference type="PANTHER" id="PTHR32154">
    <property type="entry name" value="PYRUVATE-FLAVODOXIN OXIDOREDUCTASE-RELATED"/>
    <property type="match status" value="1"/>
</dbReference>